<dbReference type="Gene3D" id="2.60.120.10">
    <property type="entry name" value="Jelly Rolls"/>
    <property type="match status" value="2"/>
</dbReference>
<dbReference type="PANTHER" id="PTHR23011">
    <property type="entry name" value="CYCLIC NUCLEOTIDE-BINDING DOMAIN CONTAINING PROTEIN"/>
    <property type="match status" value="1"/>
</dbReference>
<accession>A0A1R2CAK5</accession>
<proteinExistence type="predicted"/>
<gene>
    <name evidence="2" type="ORF">SteCoe_12536</name>
</gene>
<feature type="domain" description="Cyclic nucleotide-binding" evidence="1">
    <location>
        <begin position="67"/>
        <end position="98"/>
    </location>
</feature>
<feature type="domain" description="Cyclic nucleotide-binding" evidence="1">
    <location>
        <begin position="232"/>
        <end position="281"/>
    </location>
</feature>
<dbReference type="SUPFAM" id="SSF51206">
    <property type="entry name" value="cAMP-binding domain-like"/>
    <property type="match status" value="2"/>
</dbReference>
<dbReference type="InterPro" id="IPR000595">
    <property type="entry name" value="cNMP-bd_dom"/>
</dbReference>
<dbReference type="PROSITE" id="PS50042">
    <property type="entry name" value="CNMP_BINDING_3"/>
    <property type="match status" value="3"/>
</dbReference>
<dbReference type="InterPro" id="IPR014710">
    <property type="entry name" value="RmlC-like_jellyroll"/>
</dbReference>
<dbReference type="PANTHER" id="PTHR23011:SF28">
    <property type="entry name" value="CYCLIC NUCLEOTIDE-BINDING DOMAIN CONTAINING PROTEIN"/>
    <property type="match status" value="1"/>
</dbReference>
<sequence length="504" mass="58141">MKSNDKTRAKSSIPLNSIISVLQNPSKSKAGTELAEIMEITHYIDFFSRINKELQNTDFHRICCAHMTIEEYAKGIPIYKIGDTNSAFYFILSGSVSICLPTKLMNILHIPREYVLLVKNIVKSASEKENLEILDSLEQNIRKLFLDYIEQDLRIIEDLAVCKNRDISDTLTEGECFNIVGLFTDRLRSHNIITNEKTIVAVLSKSSFKKAISAYNDKRVSDRIDFLHKLPLFSTWSRISLAKILEQFTYNTYYRNQKIFTEGDLADSVIFIMSGEVKLTKSQITSKSLIEIGEFSSSPYSSSPLRLAKARKLILTSQLQLVVKGKNQIIGIDDMAEDFKPRSYSCICHTSRADVLILNRKVFMERVSRPEIMPYINNKKSSENLWLNERVEEIKSIDKFIGSVTSALEKPIKKKKKFKLRLESPPVLLFKSKKHVDERAYSSIPTSRVRKNSFDYRQKPETAPCSPKKMEVKRLPPPNFLMRYRKKRFSENTFLLTHLKNKSR</sequence>
<comment type="caution">
    <text evidence="2">The sequence shown here is derived from an EMBL/GenBank/DDBJ whole genome shotgun (WGS) entry which is preliminary data.</text>
</comment>
<name>A0A1R2CAK5_9CILI</name>
<dbReference type="CDD" id="cd00038">
    <property type="entry name" value="CAP_ED"/>
    <property type="match status" value="2"/>
</dbReference>
<dbReference type="OrthoDB" id="2021138at2759"/>
<keyword evidence="3" id="KW-1185">Reference proteome</keyword>
<feature type="domain" description="Cyclic nucleotide-binding" evidence="1">
    <location>
        <begin position="170"/>
        <end position="229"/>
    </location>
</feature>
<reference evidence="2 3" key="1">
    <citation type="submission" date="2016-11" db="EMBL/GenBank/DDBJ databases">
        <title>The macronuclear genome of Stentor coeruleus: a giant cell with tiny introns.</title>
        <authorList>
            <person name="Slabodnick M."/>
            <person name="Ruby J.G."/>
            <person name="Reiff S.B."/>
            <person name="Swart E.C."/>
            <person name="Gosai S."/>
            <person name="Prabakaran S."/>
            <person name="Witkowska E."/>
            <person name="Larue G.E."/>
            <person name="Fisher S."/>
            <person name="Freeman R.M."/>
            <person name="Gunawardena J."/>
            <person name="Chu W."/>
            <person name="Stover N.A."/>
            <person name="Gregory B.D."/>
            <person name="Nowacki M."/>
            <person name="Derisi J."/>
            <person name="Roy S.W."/>
            <person name="Marshall W.F."/>
            <person name="Sood P."/>
        </authorList>
    </citation>
    <scope>NUCLEOTIDE SEQUENCE [LARGE SCALE GENOMIC DNA]</scope>
    <source>
        <strain evidence="2">WM001</strain>
    </source>
</reference>
<protein>
    <recommendedName>
        <fullName evidence="1">Cyclic nucleotide-binding domain-containing protein</fullName>
    </recommendedName>
</protein>
<organism evidence="2 3">
    <name type="scientific">Stentor coeruleus</name>
    <dbReference type="NCBI Taxonomy" id="5963"/>
    <lineage>
        <taxon>Eukaryota</taxon>
        <taxon>Sar</taxon>
        <taxon>Alveolata</taxon>
        <taxon>Ciliophora</taxon>
        <taxon>Postciliodesmatophora</taxon>
        <taxon>Heterotrichea</taxon>
        <taxon>Heterotrichida</taxon>
        <taxon>Stentoridae</taxon>
        <taxon>Stentor</taxon>
    </lineage>
</organism>
<dbReference type="InterPro" id="IPR018490">
    <property type="entry name" value="cNMP-bd_dom_sf"/>
</dbReference>
<dbReference type="Proteomes" id="UP000187209">
    <property type="component" value="Unassembled WGS sequence"/>
</dbReference>
<dbReference type="EMBL" id="MPUH01000218">
    <property type="protein sequence ID" value="OMJ86033.1"/>
    <property type="molecule type" value="Genomic_DNA"/>
</dbReference>
<evidence type="ECO:0000313" key="2">
    <source>
        <dbReference type="EMBL" id="OMJ86033.1"/>
    </source>
</evidence>
<dbReference type="AlphaFoldDB" id="A0A1R2CAK5"/>
<evidence type="ECO:0000259" key="1">
    <source>
        <dbReference type="PROSITE" id="PS50042"/>
    </source>
</evidence>
<evidence type="ECO:0000313" key="3">
    <source>
        <dbReference type="Proteomes" id="UP000187209"/>
    </source>
</evidence>